<evidence type="ECO:0000313" key="1">
    <source>
        <dbReference type="EMBL" id="DAE06086.1"/>
    </source>
</evidence>
<dbReference type="InterPro" id="IPR008784">
    <property type="entry name" value="Podovirus_Gp16"/>
</dbReference>
<sequence length="379" mass="43715">MEIKILKMLHLQHFGKKEVSEANAPSGQYALCARQTMAYYDGTKLLSMKDINGKKPELFLVTTNRTGGKTTWFNRYLVKKFKAGQGKFCLIYRFNYELSDVAEKFFKDIHGLFYPDDTMTSKPMARGIFHELFLNDEPCGYAIALNNADSIKKYSHMFNDVERMLMDEFQSETGKYCSDEIRKLLSVHTSIARGNGKQIRYVPVYMCGNTVSLLNPYYSALGISTRLKRDTNFLKGDGYVLEQGFIQSASDAQLESGFNRAFASSDYVAYASQNVYLNDNYSFIEQPEGRGRYLCTIKYLNKHYAIYDYETLGIIYVTDKYDASFPTKLSLTTDDHNINYVMLAKNALIINNFRLLFNKGYFRFKNLESKQMVIQMLSY</sequence>
<proteinExistence type="predicted"/>
<accession>A0A8S5PG73</accession>
<organism evidence="1">
    <name type="scientific">Podoviridae sp. ctHkH8</name>
    <dbReference type="NCBI Taxonomy" id="2825236"/>
    <lineage>
        <taxon>Viruses</taxon>
        <taxon>Duplodnaviria</taxon>
        <taxon>Heunggongvirae</taxon>
        <taxon>Uroviricota</taxon>
        <taxon>Caudoviricetes</taxon>
    </lineage>
</organism>
<dbReference type="EMBL" id="BK015426">
    <property type="protein sequence ID" value="DAE06086.1"/>
    <property type="molecule type" value="Genomic_DNA"/>
</dbReference>
<reference evidence="1" key="1">
    <citation type="journal article" date="2021" name="Proc. Natl. Acad. Sci. U.S.A.">
        <title>A Catalog of Tens of Thousands of Viruses from Human Metagenomes Reveals Hidden Associations with Chronic Diseases.</title>
        <authorList>
            <person name="Tisza M.J."/>
            <person name="Buck C.B."/>
        </authorList>
    </citation>
    <scope>NUCLEOTIDE SEQUENCE</scope>
    <source>
        <strain evidence="1">CtHkH8</strain>
    </source>
</reference>
<protein>
    <submittedName>
        <fullName evidence="1">Terminase</fullName>
    </submittedName>
</protein>
<dbReference type="Pfam" id="PF05894">
    <property type="entry name" value="Podovirus_Gp16"/>
    <property type="match status" value="1"/>
</dbReference>
<name>A0A8S5PG73_9CAUD</name>